<protein>
    <recommendedName>
        <fullName evidence="4">ADP-L-glycero-D-manno-heptose-6-epimerase</fullName>
        <ecNumber evidence="4">5.1.3.20</ecNumber>
    </recommendedName>
    <alternativeName>
        <fullName evidence="4">ADP-L-glycero-beta-D-manno-heptose-6-epimerase</fullName>
        <shortName evidence="4">ADP-glyceromanno-heptose 6-epimerase</shortName>
        <shortName evidence="4">ADP-hep 6-epimerase</shortName>
        <shortName evidence="4">AGME</shortName>
    </alternativeName>
</protein>
<feature type="binding site" evidence="4">
    <location>
        <position position="215"/>
    </location>
    <ligand>
        <name>substrate</name>
    </ligand>
</feature>
<dbReference type="Pfam" id="PF01370">
    <property type="entry name" value="Epimerase"/>
    <property type="match status" value="1"/>
</dbReference>
<dbReference type="EC" id="5.1.3.20" evidence="4"/>
<evidence type="ECO:0000259" key="5">
    <source>
        <dbReference type="Pfam" id="PF01370"/>
    </source>
</evidence>
<dbReference type="SUPFAM" id="SSF51735">
    <property type="entry name" value="NAD(P)-binding Rossmann-fold domains"/>
    <property type="match status" value="1"/>
</dbReference>
<comment type="cofactor">
    <cofactor evidence="4">
        <name>NADP(+)</name>
        <dbReference type="ChEBI" id="CHEBI:58349"/>
    </cofactor>
    <text evidence="4">Binds 1 NADP(+) per subunit.</text>
</comment>
<dbReference type="EMBL" id="JAUEDK010000033">
    <property type="protein sequence ID" value="MDN0076449.1"/>
    <property type="molecule type" value="Genomic_DNA"/>
</dbReference>
<feature type="binding site" evidence="4">
    <location>
        <position position="179"/>
    </location>
    <ligand>
        <name>NADP(+)</name>
        <dbReference type="ChEBI" id="CHEBI:58349"/>
    </ligand>
</feature>
<comment type="similarity">
    <text evidence="4">Belongs to the NAD(P)-dependent epimerase/dehydratase family. HldD subfamily.</text>
</comment>
<comment type="catalytic activity">
    <reaction evidence="4">
        <text>ADP-D-glycero-beta-D-manno-heptose = ADP-L-glycero-beta-D-manno-heptose</text>
        <dbReference type="Rhea" id="RHEA:17577"/>
        <dbReference type="ChEBI" id="CHEBI:59967"/>
        <dbReference type="ChEBI" id="CHEBI:61506"/>
        <dbReference type="EC" id="5.1.3.20"/>
    </reaction>
</comment>
<feature type="binding site" evidence="4">
    <location>
        <position position="171"/>
    </location>
    <ligand>
        <name>NADP(+)</name>
        <dbReference type="ChEBI" id="CHEBI:58349"/>
    </ligand>
</feature>
<proteinExistence type="inferred from homology"/>
<feature type="binding site" evidence="4">
    <location>
        <position position="93"/>
    </location>
    <ligand>
        <name>NADP(+)</name>
        <dbReference type="ChEBI" id="CHEBI:58349"/>
    </ligand>
</feature>
<evidence type="ECO:0000256" key="1">
    <source>
        <dbReference type="ARBA" id="ARBA00022857"/>
    </source>
</evidence>
<feature type="binding site" evidence="4">
    <location>
        <begin position="202"/>
        <end position="205"/>
    </location>
    <ligand>
        <name>substrate</name>
    </ligand>
</feature>
<dbReference type="NCBIfam" id="TIGR02197">
    <property type="entry name" value="heptose_epim"/>
    <property type="match status" value="1"/>
</dbReference>
<dbReference type="GO" id="GO:0008712">
    <property type="term" value="F:ADP-glyceromanno-heptose 6-epimerase activity"/>
    <property type="evidence" value="ECO:0007669"/>
    <property type="project" value="UniProtKB-EC"/>
</dbReference>
<feature type="active site" description="Proton acceptor" evidence="4">
    <location>
        <position position="179"/>
    </location>
</feature>
<feature type="binding site" evidence="4">
    <location>
        <position position="170"/>
    </location>
    <ligand>
        <name>substrate</name>
    </ligand>
</feature>
<dbReference type="InterPro" id="IPR001509">
    <property type="entry name" value="Epimerase_deHydtase"/>
</dbReference>
<evidence type="ECO:0000256" key="4">
    <source>
        <dbReference type="HAMAP-Rule" id="MF_01601"/>
    </source>
</evidence>
<keyword evidence="1 4" id="KW-0521">NADP</keyword>
<feature type="binding site" evidence="4">
    <location>
        <position position="188"/>
    </location>
    <ligand>
        <name>substrate</name>
    </ligand>
</feature>
<keyword evidence="3 4" id="KW-0119">Carbohydrate metabolism</keyword>
<evidence type="ECO:0000313" key="6">
    <source>
        <dbReference type="EMBL" id="MDN0076449.1"/>
    </source>
</evidence>
<dbReference type="PANTHER" id="PTHR43103:SF3">
    <property type="entry name" value="ADP-L-GLYCERO-D-MANNO-HEPTOSE-6-EPIMERASE"/>
    <property type="match status" value="1"/>
</dbReference>
<reference evidence="6" key="1">
    <citation type="submission" date="2023-06" db="EMBL/GenBank/DDBJ databases">
        <authorList>
            <person name="Zhang S."/>
        </authorList>
    </citation>
    <scope>NUCLEOTIDE SEQUENCE</scope>
    <source>
        <strain evidence="6">SG2303</strain>
    </source>
</reference>
<feature type="active site" description="Proton acceptor" evidence="4">
    <location>
        <position position="140"/>
    </location>
</feature>
<comment type="caution">
    <text evidence="6">The sequence shown here is derived from an EMBL/GenBank/DDBJ whole genome shotgun (WGS) entry which is preliminary data.</text>
</comment>
<feature type="domain" description="NAD-dependent epimerase/dehydratase" evidence="5">
    <location>
        <begin position="3"/>
        <end position="243"/>
    </location>
</feature>
<keyword evidence="2 4" id="KW-0413">Isomerase</keyword>
<comment type="subunit">
    <text evidence="4">Homopentamer.</text>
</comment>
<name>A0ABT7XSD2_9NEIS</name>
<feature type="binding site" evidence="4">
    <location>
        <position position="54"/>
    </location>
    <ligand>
        <name>NADP(+)</name>
        <dbReference type="ChEBI" id="CHEBI:58349"/>
    </ligand>
</feature>
<organism evidence="6 7">
    <name type="scientific">Crenobacter oryzisoli</name>
    <dbReference type="NCBI Taxonomy" id="3056844"/>
    <lineage>
        <taxon>Bacteria</taxon>
        <taxon>Pseudomonadati</taxon>
        <taxon>Pseudomonadota</taxon>
        <taxon>Betaproteobacteria</taxon>
        <taxon>Neisseriales</taxon>
        <taxon>Neisseriaceae</taxon>
        <taxon>Crenobacter</taxon>
    </lineage>
</organism>
<evidence type="ECO:0000313" key="7">
    <source>
        <dbReference type="Proteomes" id="UP001168540"/>
    </source>
</evidence>
<dbReference type="CDD" id="cd05248">
    <property type="entry name" value="ADP_GME_SDR_e"/>
    <property type="match status" value="1"/>
</dbReference>
<accession>A0ABT7XSD2</accession>
<dbReference type="Proteomes" id="UP001168540">
    <property type="component" value="Unassembled WGS sequence"/>
</dbReference>
<dbReference type="InterPro" id="IPR036291">
    <property type="entry name" value="NAD(P)-bd_dom_sf"/>
</dbReference>
<keyword evidence="7" id="KW-1185">Reference proteome</keyword>
<dbReference type="PANTHER" id="PTHR43103">
    <property type="entry name" value="NUCLEOSIDE-DIPHOSPHATE-SUGAR EPIMERASE"/>
    <property type="match status" value="1"/>
</dbReference>
<feature type="binding site" evidence="4">
    <location>
        <position position="294"/>
    </location>
    <ligand>
        <name>substrate</name>
    </ligand>
</feature>
<comment type="domain">
    <text evidence="4">Contains a large N-terminal NADP-binding domain, and a smaller C-terminal substrate-binding domain.</text>
</comment>
<feature type="binding site" evidence="4">
    <location>
        <position position="39"/>
    </location>
    <ligand>
        <name>NADP(+)</name>
        <dbReference type="ChEBI" id="CHEBI:58349"/>
    </ligand>
</feature>
<feature type="binding site" evidence="4">
    <location>
        <begin position="11"/>
        <end position="12"/>
    </location>
    <ligand>
        <name>NADP(+)</name>
        <dbReference type="ChEBI" id="CHEBI:58349"/>
    </ligand>
</feature>
<dbReference type="Gene3D" id="3.40.50.720">
    <property type="entry name" value="NAD(P)-binding Rossmann-like Domain"/>
    <property type="match status" value="1"/>
</dbReference>
<dbReference type="Gene3D" id="3.90.25.10">
    <property type="entry name" value="UDP-galactose 4-epimerase, domain 1"/>
    <property type="match status" value="1"/>
</dbReference>
<dbReference type="HAMAP" id="MF_01601">
    <property type="entry name" value="Heptose_epimerase"/>
    <property type="match status" value="1"/>
</dbReference>
<gene>
    <name evidence="6" type="primary">rfaD</name>
    <name evidence="4" type="synonym">hldD</name>
    <name evidence="6" type="ORF">QU481_16390</name>
</gene>
<evidence type="ECO:0000256" key="2">
    <source>
        <dbReference type="ARBA" id="ARBA00023235"/>
    </source>
</evidence>
<feature type="binding site" evidence="4">
    <location>
        <begin position="76"/>
        <end position="80"/>
    </location>
    <ligand>
        <name>NADP(+)</name>
        <dbReference type="ChEBI" id="CHEBI:58349"/>
    </ligand>
</feature>
<feature type="binding site" evidence="4">
    <location>
        <position position="144"/>
    </location>
    <ligand>
        <name>NADP(+)</name>
        <dbReference type="ChEBI" id="CHEBI:58349"/>
    </ligand>
</feature>
<dbReference type="RefSeq" id="WP_289831104.1">
    <property type="nucleotide sequence ID" value="NZ_JAUEDK010000033.1"/>
</dbReference>
<comment type="function">
    <text evidence="4">Catalyzes the interconversion between ADP-D-glycero-beta-D-manno-heptose and ADP-L-glycero-beta-D-manno-heptose via an epimerization at carbon 6 of the heptose.</text>
</comment>
<evidence type="ECO:0000256" key="3">
    <source>
        <dbReference type="ARBA" id="ARBA00023277"/>
    </source>
</evidence>
<feature type="binding site" evidence="4">
    <location>
        <position position="181"/>
    </location>
    <ligand>
        <name>substrate</name>
    </ligand>
</feature>
<sequence>MTIVVTGAAGFIGSNLVRALNARGETDIIAVDNLSNGDKFKNLVDCEISHYLDKHDFIERVVSGALEGELTAILHQGACSDTMNHDGKYMLDNNYQYTLALFDFCQEEEIPFLYASSAAVYGGGKVFKEERSHEGPLNVYGYSKFLFDQILRQRMEEGLTAQVAGFRYFNVYGQNEQHKGRMASVAFHNYNQYRETGKVKLFGGWDGWENGGQSRDFVSVDDVVRVNMHFLDHPEKSGIFNLGTGRAQPFNDVAVATVNACRRHEGKPALTLEELVAQGILEYTEFPDALKGKYQSFTQADITKLRDIGYNAPFLTVQQGVDRYVDWLYAR</sequence>
<feature type="binding site" evidence="4">
    <location>
        <begin position="32"/>
        <end position="33"/>
    </location>
    <ligand>
        <name>NADP(+)</name>
        <dbReference type="ChEBI" id="CHEBI:58349"/>
    </ligand>
</feature>
<dbReference type="InterPro" id="IPR011912">
    <property type="entry name" value="Heptose_epim"/>
</dbReference>
<comment type="pathway">
    <text evidence="4">Nucleotide-sugar biosynthesis; ADP-L-glycero-beta-D-manno-heptose biosynthesis; ADP-L-glycero-beta-D-manno-heptose from D-glycero-beta-D-manno-heptose 7-phosphate: step 4/4.</text>
</comment>